<accession>A0A975GVP9</accession>
<dbReference type="SMART" id="SM00849">
    <property type="entry name" value="Lactamase_B"/>
    <property type="match status" value="1"/>
</dbReference>
<dbReference type="InterPro" id="IPR036866">
    <property type="entry name" value="RibonucZ/Hydroxyglut_hydro"/>
</dbReference>
<evidence type="ECO:0000313" key="3">
    <source>
        <dbReference type="EMBL" id="QTC91691.1"/>
    </source>
</evidence>
<feature type="region of interest" description="Disordered" evidence="1">
    <location>
        <begin position="84"/>
        <end position="127"/>
    </location>
</feature>
<gene>
    <name evidence="3" type="ORF">IFJ75_01770</name>
</gene>
<sequence>MIPFVRDIDVVHGRRDQVSPLTQRVIADNPGPFTFTGTGTYIVGRPEPGSAVAVIDPGPPDDAHLKALLAAVDGRRVSHVLVTHTHRDLSPRPSLRRSDRSGHPGRPPARPHHPRLRPLEEDEDDDFAPDVILTGGEVIPGDGWTIEALATPGHASNHMAFVLREENALFSGDHVMGWSTTVVAPPDGDMADYMASLDAVIARDFAVIWPTHGAPITDPAPFLIAYRAHRQAREDQVLERLAAGDRAIADMVPVLYAAVDKRLWPAASLSVLAHLTKLARDGRVTAEPAAGLDAIWSLRT</sequence>
<keyword evidence="4" id="KW-1185">Reference proteome</keyword>
<dbReference type="InterPro" id="IPR001279">
    <property type="entry name" value="Metallo-B-lactamas"/>
</dbReference>
<dbReference type="Pfam" id="PF00753">
    <property type="entry name" value="Lactamase_B"/>
    <property type="match status" value="1"/>
</dbReference>
<dbReference type="InterPro" id="IPR036388">
    <property type="entry name" value="WH-like_DNA-bd_sf"/>
</dbReference>
<evidence type="ECO:0000256" key="1">
    <source>
        <dbReference type="SAM" id="MobiDB-lite"/>
    </source>
</evidence>
<dbReference type="Pfam" id="PF17778">
    <property type="entry name" value="WHD_BLACT"/>
    <property type="match status" value="1"/>
</dbReference>
<name>A0A975GVP9_9CAUL</name>
<reference evidence="3" key="1">
    <citation type="submission" date="2020-09" db="EMBL/GenBank/DDBJ databases">
        <title>Brevundimonas sp. LVF2 isolated from a puddle in Goettingen, Germany.</title>
        <authorList>
            <person name="Friedrich I."/>
            <person name="Klassen A."/>
            <person name="Hannes N."/>
            <person name="Schneider D."/>
            <person name="Hertel R."/>
            <person name="Daniel R."/>
        </authorList>
    </citation>
    <scope>NUCLEOTIDE SEQUENCE</scope>
    <source>
        <strain evidence="3">LVF2</strain>
    </source>
</reference>
<dbReference type="SUPFAM" id="SSF56281">
    <property type="entry name" value="Metallo-hydrolase/oxidoreductase"/>
    <property type="match status" value="1"/>
</dbReference>
<dbReference type="CDD" id="cd16278">
    <property type="entry name" value="metallo-hydrolase-like_MBL-fold"/>
    <property type="match status" value="1"/>
</dbReference>
<feature type="compositionally biased region" description="Basic and acidic residues" evidence="1">
    <location>
        <begin position="85"/>
        <end position="102"/>
    </location>
</feature>
<evidence type="ECO:0000259" key="2">
    <source>
        <dbReference type="SMART" id="SM00849"/>
    </source>
</evidence>
<feature type="domain" description="Metallo-beta-lactamase" evidence="2">
    <location>
        <begin position="37"/>
        <end position="212"/>
    </location>
</feature>
<dbReference type="EMBL" id="CP062222">
    <property type="protein sequence ID" value="QTC91691.1"/>
    <property type="molecule type" value="Genomic_DNA"/>
</dbReference>
<dbReference type="AlphaFoldDB" id="A0A975GVP9"/>
<dbReference type="Gene3D" id="1.10.10.10">
    <property type="entry name" value="Winged helix-like DNA-binding domain superfamily/Winged helix DNA-binding domain"/>
    <property type="match status" value="1"/>
</dbReference>
<dbReference type="Proteomes" id="UP000663918">
    <property type="component" value="Chromosome"/>
</dbReference>
<proteinExistence type="predicted"/>
<dbReference type="PANTHER" id="PTHR23131">
    <property type="entry name" value="ENDORIBONUCLEASE LACTB2"/>
    <property type="match status" value="1"/>
</dbReference>
<dbReference type="InterPro" id="IPR050662">
    <property type="entry name" value="Sec-metab_biosynth-thioest"/>
</dbReference>
<dbReference type="PANTHER" id="PTHR23131:SF0">
    <property type="entry name" value="ENDORIBONUCLEASE LACTB2"/>
    <property type="match status" value="1"/>
</dbReference>
<dbReference type="RefSeq" id="WP_207870869.1">
    <property type="nucleotide sequence ID" value="NZ_CP062222.1"/>
</dbReference>
<dbReference type="InterPro" id="IPR041516">
    <property type="entry name" value="LACTB2_WH"/>
</dbReference>
<dbReference type="KEGG" id="bgoe:IFJ75_01770"/>
<organism evidence="3 4">
    <name type="scientific">Brevundimonas goettingensis</name>
    <dbReference type="NCBI Taxonomy" id="2774190"/>
    <lineage>
        <taxon>Bacteria</taxon>
        <taxon>Pseudomonadati</taxon>
        <taxon>Pseudomonadota</taxon>
        <taxon>Alphaproteobacteria</taxon>
        <taxon>Caulobacterales</taxon>
        <taxon>Caulobacteraceae</taxon>
        <taxon>Brevundimonas</taxon>
    </lineage>
</organism>
<protein>
    <submittedName>
        <fullName evidence="3">MBL fold metallo-hydrolase</fullName>
    </submittedName>
</protein>
<evidence type="ECO:0000313" key="4">
    <source>
        <dbReference type="Proteomes" id="UP000663918"/>
    </source>
</evidence>
<dbReference type="Gene3D" id="3.60.15.10">
    <property type="entry name" value="Ribonuclease Z/Hydroxyacylglutathione hydrolase-like"/>
    <property type="match status" value="1"/>
</dbReference>